<reference evidence="2" key="1">
    <citation type="journal article" date="2015" name="Genome Announc.">
        <title>Complete Genome Sequence of the Bacteriochlorophyll b-Producing Photosynthetic Bacterium Blastochloris viridis.</title>
        <authorList>
            <person name="Tsukatani Y."/>
            <person name="Hirose Y."/>
            <person name="Harada J."/>
            <person name="Misawa N."/>
            <person name="Mori K."/>
            <person name="Inoue K."/>
            <person name="Tamiaki H."/>
        </authorList>
    </citation>
    <scope>NUCLEOTIDE SEQUENCE [LARGE SCALE GENOMIC DNA]</scope>
    <source>
        <strain evidence="2">DSM 133</strain>
    </source>
</reference>
<name>A0A0H5B8Z3_BLAVI</name>
<dbReference type="InterPro" id="IPR025310">
    <property type="entry name" value="DUF4164"/>
</dbReference>
<reference evidence="4" key="3">
    <citation type="journal article" date="2016" name="Genome Announc.">
        <title>Revised genome sequence of the purple photosynthetic bacterium Blastochloris viridis.</title>
        <authorList>
            <person name="Liu L.N."/>
            <person name="Faulkner M."/>
            <person name="Liu X."/>
            <person name="Huang F."/>
            <person name="Darby A.C."/>
            <person name="Hall N."/>
        </authorList>
    </citation>
    <scope>NUCLEOTIDE SEQUENCE [LARGE SCALE GENOMIC DNA]</scope>
    <source>
        <strain evidence="4">ATCC 19567 / DSM 133 / F</strain>
    </source>
</reference>
<dbReference type="EMBL" id="AP014854">
    <property type="protein sequence ID" value="BAR98685.1"/>
    <property type="molecule type" value="Genomic_DNA"/>
</dbReference>
<dbReference type="Pfam" id="PF13747">
    <property type="entry name" value="DUF4164"/>
    <property type="match status" value="1"/>
</dbReference>
<protein>
    <recommendedName>
        <fullName evidence="5">DUF4164 family protein</fullName>
    </recommendedName>
</protein>
<dbReference type="EMBL" id="LN907867">
    <property type="protein sequence ID" value="CUU43976.1"/>
    <property type="molecule type" value="Genomic_DNA"/>
</dbReference>
<proteinExistence type="predicted"/>
<accession>A0A0H5B8Z3</accession>
<keyword evidence="1" id="KW-0175">Coiled coil</keyword>
<dbReference type="KEGG" id="bvr:BVIR_238"/>
<keyword evidence="4" id="KW-1185">Reference proteome</keyword>
<dbReference type="Proteomes" id="UP000065734">
    <property type="component" value="Chromosome I"/>
</dbReference>
<feature type="coiled-coil region" evidence="1">
    <location>
        <begin position="7"/>
        <end position="76"/>
    </location>
</feature>
<dbReference type="OrthoDB" id="8001694at2"/>
<gene>
    <name evidence="2" type="ORF">BV133_1092</name>
    <name evidence="3" type="ORF">BVIRIDIS_30040</name>
</gene>
<evidence type="ECO:0000313" key="2">
    <source>
        <dbReference type="EMBL" id="BAR98685.1"/>
    </source>
</evidence>
<reference evidence="3" key="2">
    <citation type="submission" date="2015-11" db="EMBL/GenBank/DDBJ databases">
        <authorList>
            <person name="Zhang Y."/>
            <person name="Guo Z."/>
        </authorList>
    </citation>
    <scope>NUCLEOTIDE SEQUENCE</scope>
    <source>
        <strain evidence="3">1</strain>
    </source>
</reference>
<dbReference type="STRING" id="1079.BVIR_238"/>
<dbReference type="AlphaFoldDB" id="A0A0H5B8Z3"/>
<evidence type="ECO:0000256" key="1">
    <source>
        <dbReference type="SAM" id="Coils"/>
    </source>
</evidence>
<evidence type="ECO:0008006" key="5">
    <source>
        <dbReference type="Google" id="ProtNLM"/>
    </source>
</evidence>
<organism evidence="3 4">
    <name type="scientific">Blastochloris viridis</name>
    <name type="common">Rhodopseudomonas viridis</name>
    <dbReference type="NCBI Taxonomy" id="1079"/>
    <lineage>
        <taxon>Bacteria</taxon>
        <taxon>Pseudomonadati</taxon>
        <taxon>Pseudomonadota</taxon>
        <taxon>Alphaproteobacteria</taxon>
        <taxon>Hyphomicrobiales</taxon>
        <taxon>Blastochloridaceae</taxon>
        <taxon>Blastochloris</taxon>
    </lineage>
</organism>
<dbReference type="RefSeq" id="WP_055036082.1">
    <property type="nucleotide sequence ID" value="NZ_AP014854.2"/>
</dbReference>
<sequence>MLDSPPLEAAVRRVSAALDQLEAAVERRLGEERRHAGLEAQVQALGVDRARLASELDQMQHRAEGLELANRDVSQRLTAAMETIRVVLEDAER</sequence>
<evidence type="ECO:0000313" key="3">
    <source>
        <dbReference type="EMBL" id="CUU43976.1"/>
    </source>
</evidence>
<evidence type="ECO:0000313" key="4">
    <source>
        <dbReference type="Proteomes" id="UP000065734"/>
    </source>
</evidence>